<dbReference type="EMBL" id="QWGR01000002">
    <property type="protein sequence ID" value="RIJ50127.1"/>
    <property type="molecule type" value="Genomic_DNA"/>
</dbReference>
<organism evidence="2 3">
    <name type="scientific">Maribellus luteus</name>
    <dbReference type="NCBI Taxonomy" id="2305463"/>
    <lineage>
        <taxon>Bacteria</taxon>
        <taxon>Pseudomonadati</taxon>
        <taxon>Bacteroidota</taxon>
        <taxon>Bacteroidia</taxon>
        <taxon>Marinilabiliales</taxon>
        <taxon>Prolixibacteraceae</taxon>
        <taxon>Maribellus</taxon>
    </lineage>
</organism>
<evidence type="ECO:0000313" key="2">
    <source>
        <dbReference type="EMBL" id="RIJ50127.1"/>
    </source>
</evidence>
<dbReference type="AlphaFoldDB" id="A0A399T7H6"/>
<keyword evidence="3" id="KW-1185">Reference proteome</keyword>
<dbReference type="RefSeq" id="WP_119436814.1">
    <property type="nucleotide sequence ID" value="NZ_QWGR01000002.1"/>
</dbReference>
<name>A0A399T7H6_9BACT</name>
<protein>
    <submittedName>
        <fullName evidence="2">Isochorismatase family protein</fullName>
    </submittedName>
</protein>
<dbReference type="Pfam" id="PF00857">
    <property type="entry name" value="Isochorismatase"/>
    <property type="match status" value="1"/>
</dbReference>
<dbReference type="PANTHER" id="PTHR14119:SF3">
    <property type="entry name" value="ISOCHORISMATASE DOMAIN-CONTAINING PROTEIN 2"/>
    <property type="match status" value="1"/>
</dbReference>
<sequence length="180" mass="20438">MRITKESTVGLVIDIQERLFPVMHEKETLLKNCQILIEGLNHLSVPVLVSQQYTRGLGETLPEVKSLFTEFEYLEKKDFSCFDVPEIREKLDAFNAKNVIICGIESHVCVLQTAVDLKEAGLNPIVVMDCVSSRTPENFELAKERFRHEGILMTSYESILFELTRAAGTDEFKAISKLVK</sequence>
<feature type="domain" description="Isochorismatase-like" evidence="1">
    <location>
        <begin position="11"/>
        <end position="155"/>
    </location>
</feature>
<dbReference type="InterPro" id="IPR000868">
    <property type="entry name" value="Isochorismatase-like_dom"/>
</dbReference>
<reference evidence="2 3" key="1">
    <citation type="submission" date="2018-08" db="EMBL/GenBank/DDBJ databases">
        <title>Pallidiluteibacterium maritimus gen. nov., sp. nov., isolated from coastal sediment.</title>
        <authorList>
            <person name="Zhou L.Y."/>
        </authorList>
    </citation>
    <scope>NUCLEOTIDE SEQUENCE [LARGE SCALE GENOMIC DNA]</scope>
    <source>
        <strain evidence="2 3">XSD2</strain>
    </source>
</reference>
<dbReference type="OrthoDB" id="9789777at2"/>
<accession>A0A399T7H6</accession>
<evidence type="ECO:0000259" key="1">
    <source>
        <dbReference type="Pfam" id="PF00857"/>
    </source>
</evidence>
<dbReference type="Gene3D" id="3.40.50.850">
    <property type="entry name" value="Isochorismatase-like"/>
    <property type="match status" value="1"/>
</dbReference>
<dbReference type="InterPro" id="IPR036380">
    <property type="entry name" value="Isochorismatase-like_sf"/>
</dbReference>
<comment type="caution">
    <text evidence="2">The sequence shown here is derived from an EMBL/GenBank/DDBJ whole genome shotgun (WGS) entry which is preliminary data.</text>
</comment>
<evidence type="ECO:0000313" key="3">
    <source>
        <dbReference type="Proteomes" id="UP000265926"/>
    </source>
</evidence>
<gene>
    <name evidence="2" type="ORF">D1614_05110</name>
</gene>
<dbReference type="InterPro" id="IPR050993">
    <property type="entry name" value="Isochorismatase_domain"/>
</dbReference>
<dbReference type="SUPFAM" id="SSF52499">
    <property type="entry name" value="Isochorismatase-like hydrolases"/>
    <property type="match status" value="1"/>
</dbReference>
<proteinExistence type="predicted"/>
<dbReference type="PANTHER" id="PTHR14119">
    <property type="entry name" value="HYDROLASE"/>
    <property type="match status" value="1"/>
</dbReference>
<dbReference type="Proteomes" id="UP000265926">
    <property type="component" value="Unassembled WGS sequence"/>
</dbReference>